<feature type="compositionally biased region" description="Basic residues" evidence="10">
    <location>
        <begin position="1"/>
        <end position="10"/>
    </location>
</feature>
<dbReference type="PANTHER" id="PTHR46681">
    <property type="entry name" value="KINETOCHORE PROTEIN NDC80 HOMOLOG"/>
    <property type="match status" value="1"/>
</dbReference>
<evidence type="ECO:0000313" key="12">
    <source>
        <dbReference type="EnsemblPlants" id="cds.evm.model.08.1473"/>
    </source>
</evidence>
<comment type="subcellular location">
    <subcellularLocation>
        <location evidence="8">Chromosome</location>
        <location evidence="8">Centromere</location>
        <location evidence="8">Kinetochore</location>
    </subcellularLocation>
    <subcellularLocation>
        <location evidence="8">Nucleus</location>
    </subcellularLocation>
</comment>
<reference evidence="12" key="1">
    <citation type="submission" date="2018-11" db="EMBL/GenBank/DDBJ databases">
        <authorList>
            <person name="Grassa J C."/>
        </authorList>
    </citation>
    <scope>NUCLEOTIDE SEQUENCE [LARGE SCALE GENOMIC DNA]</scope>
</reference>
<keyword evidence="7 8" id="KW-0137">Centromere</keyword>
<sequence length="665" mass="75751">MRGGGGHRRPKDSFANPQPPPTPLDHHNPYHRQQQRDSDASFVSSRPSSVGIGRNSSNFTFDQYKDHRYQSSAVSTINAFLSSHSSNLFLKLPFPSAKDITQTLAFLMSCLDFTSSKLEEDLPFVLRSINYPHKLNKSILRSPGTPHQWPTFLAIIHWLVQVAMFNDHLGSDSTSFADHNPLHSYALDSYSHYITGDDDSVEKLDRDWLEKLERERENSVEATKALEANATELEAKLEGLKSAPSQKEVLEKEKGMLEEDVVKFHEMIGKFKEKIAELERDLEMKEKELEEKVVNKNRICEENEDLKKRVQQQTFNPRDVERMKRELQAVERDIGEAELERNSWEEKSWDLDATLGHKFKELETLAMECNQLMRRLKIGDGFHYNLNADGSTPAEVMGIDYKSTVKPALESFAEDIKKSSLTKLEELISIQQQSSDIAAKIEEKRKTLARLESQINEMEGQHRLLENETDKYTFECATEAKRMVEDLKMEAHNLDVVEREAADILKTSKQKLEEAIKQSEAEIQMCACELITLVDTVSKFKEYMRSKLLEIKTDVSETATALSDTYRARGAGFVEMVVCGGHVWMKKVAGGRVWWLFARPGDVAAPWGWTEVLVGRVESCSWILKLGENGSSDSDEASDFDGNGGLSCWFVEMVIRFRVTGFRGE</sequence>
<evidence type="ECO:0000256" key="7">
    <source>
        <dbReference type="ARBA" id="ARBA00023328"/>
    </source>
</evidence>
<keyword evidence="8" id="KW-0995">Kinetochore</keyword>
<keyword evidence="13" id="KW-1185">Reference proteome</keyword>
<keyword evidence="5 9" id="KW-0175">Coiled coil</keyword>
<evidence type="ECO:0000259" key="11">
    <source>
        <dbReference type="Pfam" id="PF03801"/>
    </source>
</evidence>
<dbReference type="InterPro" id="IPR038273">
    <property type="entry name" value="Ndc80_sf"/>
</dbReference>
<keyword evidence="6 8" id="KW-0131">Cell cycle</keyword>
<keyword evidence="3 8" id="KW-0132">Cell division</keyword>
<evidence type="ECO:0000313" key="13">
    <source>
        <dbReference type="Proteomes" id="UP000596661"/>
    </source>
</evidence>
<organism evidence="12 13">
    <name type="scientific">Cannabis sativa</name>
    <name type="common">Hemp</name>
    <name type="synonym">Marijuana</name>
    <dbReference type="NCBI Taxonomy" id="3483"/>
    <lineage>
        <taxon>Eukaryota</taxon>
        <taxon>Viridiplantae</taxon>
        <taxon>Streptophyta</taxon>
        <taxon>Embryophyta</taxon>
        <taxon>Tracheophyta</taxon>
        <taxon>Spermatophyta</taxon>
        <taxon>Magnoliopsida</taxon>
        <taxon>eudicotyledons</taxon>
        <taxon>Gunneridae</taxon>
        <taxon>Pentapetalae</taxon>
        <taxon>rosids</taxon>
        <taxon>fabids</taxon>
        <taxon>Rosales</taxon>
        <taxon>Cannabaceae</taxon>
        <taxon>Cannabis</taxon>
    </lineage>
</organism>
<dbReference type="EnsemblPlants" id="evm.model.08.1473">
    <property type="protein sequence ID" value="cds.evm.model.08.1473"/>
    <property type="gene ID" value="evm.TU.08.1473"/>
</dbReference>
<dbReference type="OMA" id="PSHKFQK"/>
<feature type="coiled-coil region" evidence="9">
    <location>
        <begin position="268"/>
        <end position="347"/>
    </location>
</feature>
<comment type="similarity">
    <text evidence="1 8">Belongs to the NDC80/HEC1 family.</text>
</comment>
<evidence type="ECO:0000256" key="6">
    <source>
        <dbReference type="ARBA" id="ARBA00023306"/>
    </source>
</evidence>
<reference evidence="12" key="2">
    <citation type="submission" date="2021-03" db="UniProtKB">
        <authorList>
            <consortium name="EnsemblPlants"/>
        </authorList>
    </citation>
    <scope>IDENTIFICATION</scope>
</reference>
<dbReference type="Gene3D" id="1.10.418.30">
    <property type="entry name" value="Ncd80 complex, Ncd80 subunit"/>
    <property type="match status" value="1"/>
</dbReference>
<name>A0A803Q8T1_CANSA</name>
<evidence type="ECO:0000256" key="10">
    <source>
        <dbReference type="SAM" id="MobiDB-lite"/>
    </source>
</evidence>
<dbReference type="GO" id="GO:0051301">
    <property type="term" value="P:cell division"/>
    <property type="evidence" value="ECO:0007669"/>
    <property type="project" value="UniProtKB-UniRule"/>
</dbReference>
<evidence type="ECO:0000256" key="8">
    <source>
        <dbReference type="RuleBase" id="RU368072"/>
    </source>
</evidence>
<dbReference type="GO" id="GO:0031262">
    <property type="term" value="C:Ndc80 complex"/>
    <property type="evidence" value="ECO:0007669"/>
    <property type="project" value="UniProtKB-UniRule"/>
</dbReference>
<proteinExistence type="inferred from homology"/>
<evidence type="ECO:0000256" key="4">
    <source>
        <dbReference type="ARBA" id="ARBA00022776"/>
    </source>
</evidence>
<evidence type="ECO:0000256" key="9">
    <source>
        <dbReference type="SAM" id="Coils"/>
    </source>
</evidence>
<comment type="subunit">
    <text evidence="8">Component of the NDC80 complex.</text>
</comment>
<dbReference type="GO" id="GO:0051315">
    <property type="term" value="P:attachment of mitotic spindle microtubules to kinetochore"/>
    <property type="evidence" value="ECO:0007669"/>
    <property type="project" value="UniProtKB-UniRule"/>
</dbReference>
<keyword evidence="2 8" id="KW-0158">Chromosome</keyword>
<dbReference type="AlphaFoldDB" id="A0A803Q8T1"/>
<keyword evidence="8" id="KW-0539">Nucleus</keyword>
<dbReference type="PANTHER" id="PTHR46681:SF1">
    <property type="entry name" value="KINETOCHORE PROTEIN NDC80 HOMOLOG"/>
    <property type="match status" value="1"/>
</dbReference>
<protein>
    <recommendedName>
        <fullName evidence="8">Kinetochore protein NDC80</fullName>
    </recommendedName>
</protein>
<dbReference type="Proteomes" id="UP000596661">
    <property type="component" value="Chromosome 8"/>
</dbReference>
<accession>A0A803Q8T1</accession>
<evidence type="ECO:0000256" key="3">
    <source>
        <dbReference type="ARBA" id="ARBA00022618"/>
    </source>
</evidence>
<dbReference type="Pfam" id="PF03801">
    <property type="entry name" value="Ndc80_HEC"/>
    <property type="match status" value="1"/>
</dbReference>
<feature type="coiled-coil region" evidence="9">
    <location>
        <begin position="434"/>
        <end position="468"/>
    </location>
</feature>
<keyword evidence="4 8" id="KW-0498">Mitosis</keyword>
<feature type="coiled-coil region" evidence="9">
    <location>
        <begin position="502"/>
        <end position="529"/>
    </location>
</feature>
<evidence type="ECO:0000256" key="1">
    <source>
        <dbReference type="ARBA" id="ARBA00007050"/>
    </source>
</evidence>
<feature type="region of interest" description="Disordered" evidence="10">
    <location>
        <begin position="1"/>
        <end position="51"/>
    </location>
</feature>
<feature type="compositionally biased region" description="Polar residues" evidence="10">
    <location>
        <begin position="41"/>
        <end position="51"/>
    </location>
</feature>
<evidence type="ECO:0000256" key="2">
    <source>
        <dbReference type="ARBA" id="ARBA00022454"/>
    </source>
</evidence>
<dbReference type="Gramene" id="evm.model.08.1473">
    <property type="protein sequence ID" value="cds.evm.model.08.1473"/>
    <property type="gene ID" value="evm.TU.08.1473"/>
</dbReference>
<dbReference type="GO" id="GO:0005634">
    <property type="term" value="C:nucleus"/>
    <property type="evidence" value="ECO:0007669"/>
    <property type="project" value="UniProtKB-SubCell"/>
</dbReference>
<evidence type="ECO:0000256" key="5">
    <source>
        <dbReference type="ARBA" id="ARBA00023054"/>
    </source>
</evidence>
<feature type="compositionally biased region" description="Basic and acidic residues" evidence="10">
    <location>
        <begin position="24"/>
        <end position="39"/>
    </location>
</feature>
<dbReference type="EMBL" id="UZAU01000713">
    <property type="status" value="NOT_ANNOTATED_CDS"/>
    <property type="molecule type" value="Genomic_DNA"/>
</dbReference>
<feature type="domain" description="Kinetochore protein Ndc80 CH" evidence="11">
    <location>
        <begin position="63"/>
        <end position="168"/>
    </location>
</feature>
<comment type="function">
    <text evidence="8">Acts as a component of the essential kinetochore-associated NDC80 complex, which is required for chromosome segregation and spindle checkpoint activity.</text>
</comment>
<feature type="coiled-coil region" evidence="9">
    <location>
        <begin position="209"/>
        <end position="243"/>
    </location>
</feature>
<dbReference type="InterPro" id="IPR055260">
    <property type="entry name" value="Ndc80_CH"/>
</dbReference>
<dbReference type="InterPro" id="IPR055307">
    <property type="entry name" value="NDC80_plants"/>
</dbReference>